<name>A0A516PVC3_9ACTN</name>
<reference evidence="3 4" key="1">
    <citation type="submission" date="2019-07" db="EMBL/GenBank/DDBJ databases">
        <title>Microlunatus dokdonensis sp. nov. isolated from the rhizospheric soil of the wild plant Elymus tsukushiensis.</title>
        <authorList>
            <person name="Ghim S.-Y."/>
            <person name="Hwang Y.-J."/>
            <person name="Son J.-S."/>
            <person name="Shin J.-H."/>
        </authorList>
    </citation>
    <scope>NUCLEOTIDE SEQUENCE [LARGE SCALE GENOMIC DNA]</scope>
    <source>
        <strain evidence="3 4">KUDC0627</strain>
    </source>
</reference>
<feature type="domain" description="Solute-binding protein family 5" evidence="2">
    <location>
        <begin position="139"/>
        <end position="547"/>
    </location>
</feature>
<evidence type="ECO:0000259" key="2">
    <source>
        <dbReference type="Pfam" id="PF00496"/>
    </source>
</evidence>
<dbReference type="Proteomes" id="UP000319263">
    <property type="component" value="Chromosome"/>
</dbReference>
<dbReference type="InterPro" id="IPR000914">
    <property type="entry name" value="SBP_5_dom"/>
</dbReference>
<dbReference type="InterPro" id="IPR039424">
    <property type="entry name" value="SBP_5"/>
</dbReference>
<dbReference type="NCBIfam" id="TIGR01409">
    <property type="entry name" value="TAT_signal_seq"/>
    <property type="match status" value="1"/>
</dbReference>
<dbReference type="Gene3D" id="3.10.105.10">
    <property type="entry name" value="Dipeptide-binding Protein, Domain 3"/>
    <property type="match status" value="1"/>
</dbReference>
<sequence length="711" mass="79102">MTASHQPTLSSMTRRGFLYAAAAVAGGAALSACTGNDKPTDQTGGGSGSGAKGSATKPLPKPNAYQQAPSLDGKGLPPVAERLPENPYVIPHRWAKPGKYGGQLNMNVVSTQGAAKANSDKEFFYGHSIVRYLNDGQDIGPGLAESWEANDDATEWTFHFRKGLKWSDGEPWTTGDIMWWWEKFVLPGKMSQIPPDDTRSGKGTIAKLSAPDDLTLTMTFDAPAPMTADKLAAWANGANGDNGPIWMMPSHYLKQFHPDYGKNVPDDWDSVGGIMTTKCDWHRNPDCPTMTGYRCKSFNSNKGVVLERNPYYWAVMPNGDQVPYIDEIQVSVISDPESGKLQVQQGSIDYCQGSFNQIGLTDVAGIRDSTAKAGTEIVLWDSGSGTGSIFFFNYDYIDPTLRKLFREPKFRQAVSYAFDRDSVRKGVYFNTGDKTTGTLSPKAKEFQINDEGKKVYTDWRDSYVQHDPDKAKQILDELGLKDTDGDGFRELPGGKPLKLRLDYSADQSAEHTAKDNQLIADLKAVGLRMDKNPIPPQSFGDQWATGKLMTHTNWEVGDGHPLIYAGWVVPVQVDHWAPLQGRWYSLLGTPELKKELDVDPYKRHPPRVEPEADSPVAKLQDFYNQARVEPDELKRAELIWEIFKIHTTEGPFFMGCVANYPQVMVIKKDLRNVPRKENLALGGFVNPWIHPTPAVYDPECYYWENPDDHTA</sequence>
<dbReference type="PANTHER" id="PTHR30290:SF62">
    <property type="entry name" value="OLIGOPEPTIDE ABC TRANSPORTER, PERIPLASMIC OLIGOPEPTIDE-BINDING PROTEIN"/>
    <property type="match status" value="1"/>
</dbReference>
<dbReference type="OrthoDB" id="3720945at2"/>
<evidence type="ECO:0000256" key="1">
    <source>
        <dbReference type="SAM" id="MobiDB-lite"/>
    </source>
</evidence>
<evidence type="ECO:0000313" key="3">
    <source>
        <dbReference type="EMBL" id="QDP95148.1"/>
    </source>
</evidence>
<dbReference type="PANTHER" id="PTHR30290">
    <property type="entry name" value="PERIPLASMIC BINDING COMPONENT OF ABC TRANSPORTER"/>
    <property type="match status" value="1"/>
</dbReference>
<dbReference type="InterPro" id="IPR019546">
    <property type="entry name" value="TAT_signal_bac_arc"/>
</dbReference>
<dbReference type="CDD" id="cd08500">
    <property type="entry name" value="PBP2_NikA_DppA_OppA_like_4"/>
    <property type="match status" value="1"/>
</dbReference>
<gene>
    <name evidence="3" type="ORF">FOE78_03760</name>
</gene>
<proteinExistence type="predicted"/>
<dbReference type="AlphaFoldDB" id="A0A516PVC3"/>
<dbReference type="GO" id="GO:0015833">
    <property type="term" value="P:peptide transport"/>
    <property type="evidence" value="ECO:0007669"/>
    <property type="project" value="TreeGrafter"/>
</dbReference>
<dbReference type="EMBL" id="CP041692">
    <property type="protein sequence ID" value="QDP95148.1"/>
    <property type="molecule type" value="Genomic_DNA"/>
</dbReference>
<dbReference type="KEGG" id="mik:FOE78_03760"/>
<dbReference type="InterPro" id="IPR006311">
    <property type="entry name" value="TAT_signal"/>
</dbReference>
<accession>A0A516PVC3</accession>
<dbReference type="GO" id="GO:1904680">
    <property type="term" value="F:peptide transmembrane transporter activity"/>
    <property type="evidence" value="ECO:0007669"/>
    <property type="project" value="TreeGrafter"/>
</dbReference>
<protein>
    <submittedName>
        <fullName evidence="3">ABC transporter substrate-binding protein</fullName>
    </submittedName>
</protein>
<dbReference type="Gene3D" id="3.40.190.10">
    <property type="entry name" value="Periplasmic binding protein-like II"/>
    <property type="match status" value="1"/>
</dbReference>
<dbReference type="RefSeq" id="WP_143985130.1">
    <property type="nucleotide sequence ID" value="NZ_CP041692.1"/>
</dbReference>
<evidence type="ECO:0000313" key="4">
    <source>
        <dbReference type="Proteomes" id="UP000319263"/>
    </source>
</evidence>
<keyword evidence="4" id="KW-1185">Reference proteome</keyword>
<dbReference type="Pfam" id="PF00496">
    <property type="entry name" value="SBP_bac_5"/>
    <property type="match status" value="1"/>
</dbReference>
<feature type="region of interest" description="Disordered" evidence="1">
    <location>
        <begin position="31"/>
        <end position="82"/>
    </location>
</feature>
<dbReference type="PROSITE" id="PS51318">
    <property type="entry name" value="TAT"/>
    <property type="match status" value="1"/>
</dbReference>
<dbReference type="SUPFAM" id="SSF53850">
    <property type="entry name" value="Periplasmic binding protein-like II"/>
    <property type="match status" value="1"/>
</dbReference>
<organism evidence="3 4">
    <name type="scientific">Microlunatus elymi</name>
    <dbReference type="NCBI Taxonomy" id="2596828"/>
    <lineage>
        <taxon>Bacteria</taxon>
        <taxon>Bacillati</taxon>
        <taxon>Actinomycetota</taxon>
        <taxon>Actinomycetes</taxon>
        <taxon>Propionibacteriales</taxon>
        <taxon>Propionibacteriaceae</taxon>
        <taxon>Microlunatus</taxon>
    </lineage>
</organism>